<sequence length="121" mass="12849">MNDPDALQHLGRLEGLIQSLTKSVEKLDRSVTGDSDSGTPSLRAAVKGVADDLQREVTKLKAELDSVDDALCDRVDALEQTHAIQAARQEGMYTVIKWLGGGSLLMALGVIAALIKLVGGH</sequence>
<dbReference type="Proteomes" id="UP000245368">
    <property type="component" value="Chromosome"/>
</dbReference>
<evidence type="ECO:0008006" key="5">
    <source>
        <dbReference type="Google" id="ProtNLM"/>
    </source>
</evidence>
<feature type="transmembrane region" description="Helical" evidence="2">
    <location>
        <begin position="98"/>
        <end position="118"/>
    </location>
</feature>
<dbReference type="EMBL" id="CP029494">
    <property type="protein sequence ID" value="AWN23995.1"/>
    <property type="molecule type" value="Genomic_DNA"/>
</dbReference>
<feature type="coiled-coil region" evidence="1">
    <location>
        <begin position="43"/>
        <end position="70"/>
    </location>
</feature>
<keyword evidence="2" id="KW-0472">Membrane</keyword>
<evidence type="ECO:0000256" key="1">
    <source>
        <dbReference type="SAM" id="Coils"/>
    </source>
</evidence>
<keyword evidence="1" id="KW-0175">Coiled coil</keyword>
<evidence type="ECO:0000313" key="3">
    <source>
        <dbReference type="EMBL" id="AWN23995.1"/>
    </source>
</evidence>
<evidence type="ECO:0000313" key="4">
    <source>
        <dbReference type="Proteomes" id="UP000245368"/>
    </source>
</evidence>
<dbReference type="AlphaFoldDB" id="A0A2Z3JG87"/>
<reference evidence="3 4" key="1">
    <citation type="submission" date="2018-05" db="EMBL/GenBank/DDBJ databases">
        <title>Complete Genome Sequence of Deinococcus sp. strain 17bor-2.</title>
        <authorList>
            <person name="Srinivasan S."/>
        </authorList>
    </citation>
    <scope>NUCLEOTIDE SEQUENCE [LARGE SCALE GENOMIC DNA]</scope>
    <source>
        <strain evidence="3 4">17bor-2</strain>
    </source>
</reference>
<keyword evidence="2" id="KW-1133">Transmembrane helix</keyword>
<keyword evidence="4" id="KW-1185">Reference proteome</keyword>
<name>A0A2Z3JG87_9DEIO</name>
<gene>
    <name evidence="3" type="ORF">DKM44_12775</name>
</gene>
<proteinExistence type="predicted"/>
<dbReference type="KEGG" id="dez:DKM44_12775"/>
<evidence type="ECO:0000256" key="2">
    <source>
        <dbReference type="SAM" id="Phobius"/>
    </source>
</evidence>
<dbReference type="RefSeq" id="WP_109827723.1">
    <property type="nucleotide sequence ID" value="NZ_CP029494.1"/>
</dbReference>
<keyword evidence="2" id="KW-0812">Transmembrane</keyword>
<organism evidence="3 4">
    <name type="scientific">Deinococcus irradiatisoli</name>
    <dbReference type="NCBI Taxonomy" id="2202254"/>
    <lineage>
        <taxon>Bacteria</taxon>
        <taxon>Thermotogati</taxon>
        <taxon>Deinococcota</taxon>
        <taxon>Deinococci</taxon>
        <taxon>Deinococcales</taxon>
        <taxon>Deinococcaceae</taxon>
        <taxon>Deinococcus</taxon>
    </lineage>
</organism>
<protein>
    <recommendedName>
        <fullName evidence="5">DUF1515 domain-containing protein</fullName>
    </recommendedName>
</protein>
<accession>A0A2Z3JG87</accession>